<dbReference type="RefSeq" id="WP_111500260.1">
    <property type="nucleotide sequence ID" value="NZ_QKYN01000034.1"/>
</dbReference>
<keyword evidence="4" id="KW-1185">Reference proteome</keyword>
<dbReference type="SUPFAM" id="SSF55729">
    <property type="entry name" value="Acyl-CoA N-acyltransferases (Nat)"/>
    <property type="match status" value="1"/>
</dbReference>
<gene>
    <name evidence="3" type="ORF">DN069_08605</name>
</gene>
<sequence length="112" mass="11633">MSGQGSARTGALRGARSRLTGSLDAGAMFAATVDEEILGVGSVTPQPHWSGGRDAYGLELVAPHAARRGIGRALVETARASTLPSASPRRRCGTPCRSGTGEPFRGPHREHD</sequence>
<accession>A0A2X0IR70</accession>
<organism evidence="3 4">
    <name type="scientific">Streptacidiphilus pinicola</name>
    <dbReference type="NCBI Taxonomy" id="2219663"/>
    <lineage>
        <taxon>Bacteria</taxon>
        <taxon>Bacillati</taxon>
        <taxon>Actinomycetota</taxon>
        <taxon>Actinomycetes</taxon>
        <taxon>Kitasatosporales</taxon>
        <taxon>Streptomycetaceae</taxon>
        <taxon>Streptacidiphilus</taxon>
    </lineage>
</organism>
<dbReference type="AlphaFoldDB" id="A0A2X0IR70"/>
<comment type="caution">
    <text evidence="3">The sequence shown here is derived from an EMBL/GenBank/DDBJ whole genome shotgun (WGS) entry which is preliminary data.</text>
</comment>
<feature type="domain" description="N-acetyltransferase" evidence="2">
    <location>
        <begin position="24"/>
        <end position="78"/>
    </location>
</feature>
<dbReference type="InterPro" id="IPR016181">
    <property type="entry name" value="Acyl_CoA_acyltransferase"/>
</dbReference>
<dbReference type="Proteomes" id="UP000248889">
    <property type="component" value="Unassembled WGS sequence"/>
</dbReference>
<dbReference type="CDD" id="cd04301">
    <property type="entry name" value="NAT_SF"/>
    <property type="match status" value="1"/>
</dbReference>
<dbReference type="InterPro" id="IPR000182">
    <property type="entry name" value="GNAT_dom"/>
</dbReference>
<dbReference type="Gene3D" id="3.40.630.30">
    <property type="match status" value="1"/>
</dbReference>
<evidence type="ECO:0000313" key="3">
    <source>
        <dbReference type="EMBL" id="RAG86063.1"/>
    </source>
</evidence>
<evidence type="ECO:0000256" key="1">
    <source>
        <dbReference type="SAM" id="MobiDB-lite"/>
    </source>
</evidence>
<proteinExistence type="predicted"/>
<dbReference type="Pfam" id="PF00583">
    <property type="entry name" value="Acetyltransf_1"/>
    <property type="match status" value="1"/>
</dbReference>
<name>A0A2X0IR70_9ACTN</name>
<dbReference type="OrthoDB" id="9805924at2"/>
<evidence type="ECO:0000259" key="2">
    <source>
        <dbReference type="Pfam" id="PF00583"/>
    </source>
</evidence>
<feature type="region of interest" description="Disordered" evidence="1">
    <location>
        <begin position="80"/>
        <end position="112"/>
    </location>
</feature>
<protein>
    <recommendedName>
        <fullName evidence="2">N-acetyltransferase domain-containing protein</fullName>
    </recommendedName>
</protein>
<reference evidence="3 4" key="1">
    <citation type="submission" date="2018-06" db="EMBL/GenBank/DDBJ databases">
        <title>Streptacidiphilus pinicola sp. nov., isolated from pine grove soil.</title>
        <authorList>
            <person name="Roh S.G."/>
            <person name="Park S."/>
            <person name="Kim M.-K."/>
            <person name="Yun B.-R."/>
            <person name="Park J."/>
            <person name="Kim M.J."/>
            <person name="Kim Y.S."/>
            <person name="Kim S.B."/>
        </authorList>
    </citation>
    <scope>NUCLEOTIDE SEQUENCE [LARGE SCALE GENOMIC DNA]</scope>
    <source>
        <strain evidence="3 4">MMS16-CNU450</strain>
    </source>
</reference>
<dbReference type="GO" id="GO:0016747">
    <property type="term" value="F:acyltransferase activity, transferring groups other than amino-acyl groups"/>
    <property type="evidence" value="ECO:0007669"/>
    <property type="project" value="InterPro"/>
</dbReference>
<evidence type="ECO:0000313" key="4">
    <source>
        <dbReference type="Proteomes" id="UP000248889"/>
    </source>
</evidence>
<dbReference type="EMBL" id="QKYN01000034">
    <property type="protein sequence ID" value="RAG86063.1"/>
    <property type="molecule type" value="Genomic_DNA"/>
</dbReference>